<evidence type="ECO:0000313" key="3">
    <source>
        <dbReference type="EMBL" id="MBC3917022.1"/>
    </source>
</evidence>
<feature type="chain" id="PRO_5046068479" evidence="2">
    <location>
        <begin position="36"/>
        <end position="450"/>
    </location>
</feature>
<evidence type="ECO:0000256" key="2">
    <source>
        <dbReference type="SAM" id="SignalP"/>
    </source>
</evidence>
<dbReference type="SUPFAM" id="SSF56954">
    <property type="entry name" value="Outer membrane efflux proteins (OEP)"/>
    <property type="match status" value="1"/>
</dbReference>
<protein>
    <submittedName>
        <fullName evidence="3">TolC family protein</fullName>
    </submittedName>
</protein>
<dbReference type="PANTHER" id="PTHR30203:SF24">
    <property type="entry name" value="BLR4935 PROTEIN"/>
    <property type="match status" value="1"/>
</dbReference>
<proteinExistence type="inferred from homology"/>
<dbReference type="Proteomes" id="UP000650424">
    <property type="component" value="Unassembled WGS sequence"/>
</dbReference>
<keyword evidence="2" id="KW-0732">Signal</keyword>
<keyword evidence="4" id="KW-1185">Reference proteome</keyword>
<sequence>MQKFKKQKSRALPLMCGLLPLLPLLPLLLQLPAHAQVTAPTATVSMQQYLAAVENNSLDLQAQQELIASARAGISIAGVRPDPQLTAGIDSKELYGPNKPNTATTSTAGIAITLETANKRGARIQAAESNVRLTEAGVSAYRRQLLSDASNAFIEACRSAMSLARRDSSLLAMRDIVKMNETRFKTGDLGKLELVQSKVEADRFAMDVTSARADTINAEAQLSNFLGTSYQEIFAGKKIDCSGSQNEMTTDLATLTRQALEKREDVQVARSASDNAKDNIELAKANRWIDPVVNLGIKNTPRVNAIQNASGMVTNSPAERSNALSLTVTIPIPFSRTQSGELSQAQSALTQAQLQLRSTLIKAETEVRSSYLQYQAALQNIKNYKEHVLDDSERLLQGVRTSYRKGAASMLELLNAQRNADEIYQAYLQAEATLAIARVKLQQSTADQMK</sequence>
<gene>
    <name evidence="3" type="ORF">H8L32_05995</name>
</gene>
<comment type="caution">
    <text evidence="3">The sequence shown here is derived from an EMBL/GenBank/DDBJ whole genome shotgun (WGS) entry which is preliminary data.</text>
</comment>
<feature type="signal peptide" evidence="2">
    <location>
        <begin position="1"/>
        <end position="35"/>
    </location>
</feature>
<dbReference type="PANTHER" id="PTHR30203">
    <property type="entry name" value="OUTER MEMBRANE CATION EFFLUX PROTEIN"/>
    <property type="match status" value="1"/>
</dbReference>
<dbReference type="RefSeq" id="WP_186946237.1">
    <property type="nucleotide sequence ID" value="NZ_JACOGF010000002.1"/>
</dbReference>
<evidence type="ECO:0000256" key="1">
    <source>
        <dbReference type="ARBA" id="ARBA00007613"/>
    </source>
</evidence>
<comment type="similarity">
    <text evidence="1">Belongs to the outer membrane factor (OMF) (TC 1.B.17) family.</text>
</comment>
<dbReference type="Pfam" id="PF02321">
    <property type="entry name" value="OEP"/>
    <property type="match status" value="2"/>
</dbReference>
<reference evidence="3 4" key="1">
    <citation type="submission" date="2020-08" db="EMBL/GenBank/DDBJ databases">
        <title>Novel species isolated from subtropical streams in China.</title>
        <authorList>
            <person name="Lu H."/>
        </authorList>
    </citation>
    <scope>NUCLEOTIDE SEQUENCE [LARGE SCALE GENOMIC DNA]</scope>
    <source>
        <strain evidence="3 4">CY18W</strain>
    </source>
</reference>
<dbReference type="Gene3D" id="1.20.1600.10">
    <property type="entry name" value="Outer membrane efflux proteins (OEP)"/>
    <property type="match status" value="1"/>
</dbReference>
<dbReference type="EMBL" id="JACOGF010000002">
    <property type="protein sequence ID" value="MBC3917022.1"/>
    <property type="molecule type" value="Genomic_DNA"/>
</dbReference>
<accession>A0ABR6ZMB7</accession>
<organism evidence="3 4">
    <name type="scientific">Undibacterium hunanense</name>
    <dbReference type="NCBI Taxonomy" id="2762292"/>
    <lineage>
        <taxon>Bacteria</taxon>
        <taxon>Pseudomonadati</taxon>
        <taxon>Pseudomonadota</taxon>
        <taxon>Betaproteobacteria</taxon>
        <taxon>Burkholderiales</taxon>
        <taxon>Oxalobacteraceae</taxon>
        <taxon>Undibacterium</taxon>
    </lineage>
</organism>
<name>A0ABR6ZMB7_9BURK</name>
<dbReference type="InterPro" id="IPR010131">
    <property type="entry name" value="MdtP/NodT-like"/>
</dbReference>
<evidence type="ECO:0000313" key="4">
    <source>
        <dbReference type="Proteomes" id="UP000650424"/>
    </source>
</evidence>
<dbReference type="InterPro" id="IPR003423">
    <property type="entry name" value="OMP_efflux"/>
</dbReference>